<sequence>MRESCRFSMAVHAMTVLAHRAREGHDGPMTSAEMADSINTNPVIVRRLLAALAQAGLVDTRPGNGGGAWLARDASRITLDQVHRAVEPPGGLIAMHDDTNGDCPVGSTIGDVLSDAIGRAEAALHAALEKITLAEIVQATMKHCPAAAAKARRAK</sequence>
<name>A0A8S8XGV8_9PROT</name>
<dbReference type="InterPro" id="IPR036390">
    <property type="entry name" value="WH_DNA-bd_sf"/>
</dbReference>
<dbReference type="PANTHER" id="PTHR33221:SF15">
    <property type="entry name" value="HTH-TYPE TRANSCRIPTIONAL REGULATOR YWGB-RELATED"/>
    <property type="match status" value="1"/>
</dbReference>
<comment type="caution">
    <text evidence="1">The sequence shown here is derived from an EMBL/GenBank/DDBJ whole genome shotgun (WGS) entry which is preliminary data.</text>
</comment>
<dbReference type="EMBL" id="BOPV01000001">
    <property type="protein sequence ID" value="GIL40506.1"/>
    <property type="molecule type" value="Genomic_DNA"/>
</dbReference>
<reference evidence="1" key="1">
    <citation type="submission" date="2021-02" db="EMBL/GenBank/DDBJ databases">
        <title>Genome sequence of Rhodospirillales sp. strain TMPK1 isolated from soil.</title>
        <authorList>
            <person name="Nakai R."/>
            <person name="Kusada H."/>
            <person name="Tamaki H."/>
        </authorList>
    </citation>
    <scope>NUCLEOTIDE SEQUENCE</scope>
    <source>
        <strain evidence="1">TMPK1</strain>
    </source>
</reference>
<dbReference type="RefSeq" id="WP_420243604.1">
    <property type="nucleotide sequence ID" value="NZ_BOPV01000001.1"/>
</dbReference>
<gene>
    <name evidence="1" type="ORF">TMPK1_27430</name>
</gene>
<dbReference type="InterPro" id="IPR036388">
    <property type="entry name" value="WH-like_DNA-bd_sf"/>
</dbReference>
<dbReference type="Gene3D" id="1.10.10.10">
    <property type="entry name" value="Winged helix-like DNA-binding domain superfamily/Winged helix DNA-binding domain"/>
    <property type="match status" value="1"/>
</dbReference>
<dbReference type="InterPro" id="IPR000944">
    <property type="entry name" value="Tscrpt_reg_Rrf2"/>
</dbReference>
<dbReference type="AlphaFoldDB" id="A0A8S8XGV8"/>
<dbReference type="Pfam" id="PF02082">
    <property type="entry name" value="Rrf2"/>
    <property type="match status" value="1"/>
</dbReference>
<keyword evidence="2" id="KW-1185">Reference proteome</keyword>
<accession>A0A8S8XGV8</accession>
<dbReference type="SUPFAM" id="SSF46785">
    <property type="entry name" value="Winged helix' DNA-binding domain"/>
    <property type="match status" value="1"/>
</dbReference>
<evidence type="ECO:0000313" key="1">
    <source>
        <dbReference type="EMBL" id="GIL40506.1"/>
    </source>
</evidence>
<evidence type="ECO:0000313" key="2">
    <source>
        <dbReference type="Proteomes" id="UP000681075"/>
    </source>
</evidence>
<dbReference type="PANTHER" id="PTHR33221">
    <property type="entry name" value="WINGED HELIX-TURN-HELIX TRANSCRIPTIONAL REGULATOR, RRF2 FAMILY"/>
    <property type="match status" value="1"/>
</dbReference>
<dbReference type="GO" id="GO:0005829">
    <property type="term" value="C:cytosol"/>
    <property type="evidence" value="ECO:0007669"/>
    <property type="project" value="TreeGrafter"/>
</dbReference>
<protein>
    <submittedName>
        <fullName evidence="1">Rrf2 family transcriptional regulator</fullName>
    </submittedName>
</protein>
<organism evidence="1 2">
    <name type="scientific">Roseiterribacter gracilis</name>
    <dbReference type="NCBI Taxonomy" id="2812848"/>
    <lineage>
        <taxon>Bacteria</taxon>
        <taxon>Pseudomonadati</taxon>
        <taxon>Pseudomonadota</taxon>
        <taxon>Alphaproteobacteria</taxon>
        <taxon>Rhodospirillales</taxon>
        <taxon>Roseiterribacteraceae</taxon>
        <taxon>Roseiterribacter</taxon>
    </lineage>
</organism>
<dbReference type="PROSITE" id="PS51197">
    <property type="entry name" value="HTH_RRF2_2"/>
    <property type="match status" value="1"/>
</dbReference>
<dbReference type="GO" id="GO:0003700">
    <property type="term" value="F:DNA-binding transcription factor activity"/>
    <property type="evidence" value="ECO:0007669"/>
    <property type="project" value="TreeGrafter"/>
</dbReference>
<dbReference type="Proteomes" id="UP000681075">
    <property type="component" value="Unassembled WGS sequence"/>
</dbReference>
<proteinExistence type="predicted"/>